<dbReference type="InterPro" id="IPR001128">
    <property type="entry name" value="Cyt_P450"/>
</dbReference>
<dbReference type="AlphaFoldDB" id="A0AAV2ANQ0"/>
<evidence type="ECO:0000256" key="3">
    <source>
        <dbReference type="ARBA" id="ARBA00004406"/>
    </source>
</evidence>
<dbReference type="InterPro" id="IPR017972">
    <property type="entry name" value="Cyt_P450_CS"/>
</dbReference>
<dbReference type="InterPro" id="IPR036396">
    <property type="entry name" value="Cyt_P450_sf"/>
</dbReference>
<dbReference type="EMBL" id="CAXIEN010000192">
    <property type="protein sequence ID" value="CAL1285551.1"/>
    <property type="molecule type" value="Genomic_DNA"/>
</dbReference>
<evidence type="ECO:0000256" key="12">
    <source>
        <dbReference type="ARBA" id="ARBA00023136"/>
    </source>
</evidence>
<dbReference type="PRINTS" id="PR00385">
    <property type="entry name" value="P450"/>
</dbReference>
<sequence length="503" mass="59307">MFLILTLSVFICILTVILKFSVWRAKYSQLMPGNKPKFLDILGDAKEFFILDNSPNKHLWQKKFFDVLRRRTEKYGRHQLFCIWLAYMPFVVIVKAEGVKEYFEKKMNKKYFLFKWMEPALGTGLLTSEFSKWKPRRKLLMPCFHSDILQGFLPVFNEYSQKLVDFLQEETMKEFTLIETIVSNITLDIICDAMFGVKIEDLGNMSSEYVKSYRRFAQIFMLRFFKLWNWPDCIFKMSKEGKEMMHHLEIFHAFIRKIIQEKKKRYLNDQRDQNIRKRMALLDLLLDKHIERGELNEEDIREEVATFAVGGHETVSTAIGWVLYLIGLHRDVQTKLHEELDKVFGEDTTRPVLKKDLSGLQYLDCVVKETLRLYPSAPIFGRETQEDTNICGHIIPKGTSCVISTYSLHRDEDVFPDPERFDPERFSFENSLKIPEYSYLPFSAGPRSCIGQRFAMMEIKVIISSILRNFSIESLDARDKMKPLIYITLHPSSPIRLRIRPRA</sequence>
<evidence type="ECO:0000256" key="1">
    <source>
        <dbReference type="ARBA" id="ARBA00001971"/>
    </source>
</evidence>
<keyword evidence="9 14" id="KW-0560">Oxidoreductase</keyword>
<evidence type="ECO:0000256" key="5">
    <source>
        <dbReference type="ARBA" id="ARBA00022617"/>
    </source>
</evidence>
<dbReference type="GO" id="GO:0016705">
    <property type="term" value="F:oxidoreductase activity, acting on paired donors, with incorporation or reduction of molecular oxygen"/>
    <property type="evidence" value="ECO:0007669"/>
    <property type="project" value="InterPro"/>
</dbReference>
<keyword evidence="8" id="KW-0492">Microsome</keyword>
<organism evidence="15 16">
    <name type="scientific">Larinioides sclopetarius</name>
    <dbReference type="NCBI Taxonomy" id="280406"/>
    <lineage>
        <taxon>Eukaryota</taxon>
        <taxon>Metazoa</taxon>
        <taxon>Ecdysozoa</taxon>
        <taxon>Arthropoda</taxon>
        <taxon>Chelicerata</taxon>
        <taxon>Arachnida</taxon>
        <taxon>Araneae</taxon>
        <taxon>Araneomorphae</taxon>
        <taxon>Entelegynae</taxon>
        <taxon>Araneoidea</taxon>
        <taxon>Araneidae</taxon>
        <taxon>Larinioides</taxon>
    </lineage>
</organism>
<evidence type="ECO:0008006" key="17">
    <source>
        <dbReference type="Google" id="ProtNLM"/>
    </source>
</evidence>
<keyword evidence="5 13" id="KW-0349">Heme</keyword>
<keyword evidence="10 13" id="KW-0408">Iron</keyword>
<protein>
    <recommendedName>
        <fullName evidence="17">Cytochrome P450</fullName>
    </recommendedName>
</protein>
<dbReference type="GO" id="GO:0004497">
    <property type="term" value="F:monooxygenase activity"/>
    <property type="evidence" value="ECO:0007669"/>
    <property type="project" value="UniProtKB-KW"/>
</dbReference>
<keyword evidence="12" id="KW-0472">Membrane</keyword>
<evidence type="ECO:0000313" key="16">
    <source>
        <dbReference type="Proteomes" id="UP001497382"/>
    </source>
</evidence>
<dbReference type="FunFam" id="1.10.630.10:FF:000182">
    <property type="entry name" value="Cytochrome P450 3A4"/>
    <property type="match status" value="1"/>
</dbReference>
<dbReference type="PANTHER" id="PTHR24291:SF189">
    <property type="entry name" value="CYTOCHROME P450 4C3-RELATED"/>
    <property type="match status" value="1"/>
</dbReference>
<comment type="caution">
    <text evidence="15">The sequence shown here is derived from an EMBL/GenBank/DDBJ whole genome shotgun (WGS) entry which is preliminary data.</text>
</comment>
<dbReference type="Pfam" id="PF00067">
    <property type="entry name" value="p450"/>
    <property type="match status" value="1"/>
</dbReference>
<dbReference type="GO" id="GO:0005506">
    <property type="term" value="F:iron ion binding"/>
    <property type="evidence" value="ECO:0007669"/>
    <property type="project" value="InterPro"/>
</dbReference>
<feature type="binding site" description="axial binding residue" evidence="13">
    <location>
        <position position="449"/>
    </location>
    <ligand>
        <name>heme</name>
        <dbReference type="ChEBI" id="CHEBI:30413"/>
    </ligand>
    <ligandPart>
        <name>Fe</name>
        <dbReference type="ChEBI" id="CHEBI:18248"/>
    </ligandPart>
</feature>
<proteinExistence type="inferred from homology"/>
<reference evidence="15 16" key="1">
    <citation type="submission" date="2024-04" db="EMBL/GenBank/DDBJ databases">
        <authorList>
            <person name="Rising A."/>
            <person name="Reimegard J."/>
            <person name="Sonavane S."/>
            <person name="Akerstrom W."/>
            <person name="Nylinder S."/>
            <person name="Hedman E."/>
            <person name="Kallberg Y."/>
        </authorList>
    </citation>
    <scope>NUCLEOTIDE SEQUENCE [LARGE SCALE GENOMIC DNA]</scope>
</reference>
<evidence type="ECO:0000256" key="2">
    <source>
        <dbReference type="ARBA" id="ARBA00004174"/>
    </source>
</evidence>
<evidence type="ECO:0000256" key="8">
    <source>
        <dbReference type="ARBA" id="ARBA00022848"/>
    </source>
</evidence>
<gene>
    <name evidence="15" type="ORF">LARSCL_LOCUS13773</name>
</gene>
<comment type="cofactor">
    <cofactor evidence="1 13">
        <name>heme</name>
        <dbReference type="ChEBI" id="CHEBI:30413"/>
    </cofactor>
</comment>
<comment type="similarity">
    <text evidence="4 14">Belongs to the cytochrome P450 family.</text>
</comment>
<evidence type="ECO:0000256" key="11">
    <source>
        <dbReference type="ARBA" id="ARBA00023033"/>
    </source>
</evidence>
<evidence type="ECO:0000256" key="13">
    <source>
        <dbReference type="PIRSR" id="PIRSR602401-1"/>
    </source>
</evidence>
<evidence type="ECO:0000256" key="4">
    <source>
        <dbReference type="ARBA" id="ARBA00010617"/>
    </source>
</evidence>
<dbReference type="GO" id="GO:0005789">
    <property type="term" value="C:endoplasmic reticulum membrane"/>
    <property type="evidence" value="ECO:0007669"/>
    <property type="project" value="UniProtKB-SubCell"/>
</dbReference>
<evidence type="ECO:0000256" key="14">
    <source>
        <dbReference type="RuleBase" id="RU000461"/>
    </source>
</evidence>
<dbReference type="InterPro" id="IPR002401">
    <property type="entry name" value="Cyt_P450_E_grp-I"/>
</dbReference>
<keyword evidence="6 13" id="KW-0479">Metal-binding</keyword>
<evidence type="ECO:0000256" key="6">
    <source>
        <dbReference type="ARBA" id="ARBA00022723"/>
    </source>
</evidence>
<dbReference type="PANTHER" id="PTHR24291">
    <property type="entry name" value="CYTOCHROME P450 FAMILY 4"/>
    <property type="match status" value="1"/>
</dbReference>
<evidence type="ECO:0000256" key="9">
    <source>
        <dbReference type="ARBA" id="ARBA00023002"/>
    </source>
</evidence>
<dbReference type="CDD" id="cd20628">
    <property type="entry name" value="CYP4"/>
    <property type="match status" value="1"/>
</dbReference>
<dbReference type="PRINTS" id="PR00463">
    <property type="entry name" value="EP450I"/>
</dbReference>
<keyword evidence="16" id="KW-1185">Reference proteome</keyword>
<evidence type="ECO:0000256" key="7">
    <source>
        <dbReference type="ARBA" id="ARBA00022824"/>
    </source>
</evidence>
<dbReference type="GO" id="GO:0020037">
    <property type="term" value="F:heme binding"/>
    <property type="evidence" value="ECO:0007669"/>
    <property type="project" value="InterPro"/>
</dbReference>
<keyword evidence="7" id="KW-0256">Endoplasmic reticulum</keyword>
<name>A0AAV2ANQ0_9ARAC</name>
<dbReference type="PROSITE" id="PS00086">
    <property type="entry name" value="CYTOCHROME_P450"/>
    <property type="match status" value="1"/>
</dbReference>
<accession>A0AAV2ANQ0</accession>
<dbReference type="InterPro" id="IPR050196">
    <property type="entry name" value="Cytochrome_P450_Monoox"/>
</dbReference>
<dbReference type="Proteomes" id="UP001497382">
    <property type="component" value="Unassembled WGS sequence"/>
</dbReference>
<dbReference type="SUPFAM" id="SSF48264">
    <property type="entry name" value="Cytochrome P450"/>
    <property type="match status" value="1"/>
</dbReference>
<comment type="subcellular location">
    <subcellularLocation>
        <location evidence="3">Endoplasmic reticulum membrane</location>
        <topology evidence="3">Peripheral membrane protein</topology>
    </subcellularLocation>
    <subcellularLocation>
        <location evidence="2">Microsome membrane</location>
        <topology evidence="2">Peripheral membrane protein</topology>
    </subcellularLocation>
</comment>
<evidence type="ECO:0000256" key="10">
    <source>
        <dbReference type="ARBA" id="ARBA00023004"/>
    </source>
</evidence>
<dbReference type="Gene3D" id="1.10.630.10">
    <property type="entry name" value="Cytochrome P450"/>
    <property type="match status" value="1"/>
</dbReference>
<evidence type="ECO:0000313" key="15">
    <source>
        <dbReference type="EMBL" id="CAL1285551.1"/>
    </source>
</evidence>
<keyword evidence="11 14" id="KW-0503">Monooxygenase</keyword>